<dbReference type="InterPro" id="IPR001765">
    <property type="entry name" value="Carbonic_anhydrase"/>
</dbReference>
<feature type="compositionally biased region" description="Low complexity" evidence="10">
    <location>
        <begin position="74"/>
        <end position="88"/>
    </location>
</feature>
<evidence type="ECO:0000313" key="11">
    <source>
        <dbReference type="EMBL" id="GJJ69635.1"/>
    </source>
</evidence>
<feature type="binding site" evidence="9">
    <location>
        <position position="320"/>
    </location>
    <ligand>
        <name>Zn(2+)</name>
        <dbReference type="ChEBI" id="CHEBI:29105"/>
    </ligand>
</feature>
<feature type="compositionally biased region" description="Low complexity" evidence="10">
    <location>
        <begin position="111"/>
        <end position="133"/>
    </location>
</feature>
<keyword evidence="5 9" id="KW-0862">Zinc</keyword>
<feature type="binding site" evidence="9">
    <location>
        <position position="318"/>
    </location>
    <ligand>
        <name>Zn(2+)</name>
        <dbReference type="ChEBI" id="CHEBI:29105"/>
    </ligand>
</feature>
<dbReference type="SUPFAM" id="SSF53056">
    <property type="entry name" value="beta-carbonic anhydrase, cab"/>
    <property type="match status" value="1"/>
</dbReference>
<dbReference type="CDD" id="cd00883">
    <property type="entry name" value="beta_CA_cladeA"/>
    <property type="match status" value="1"/>
</dbReference>
<protein>
    <recommendedName>
        <fullName evidence="3">Carbonic anhydrase</fullName>
        <ecNumber evidence="2">4.2.1.1</ecNumber>
    </recommendedName>
    <alternativeName>
        <fullName evidence="7">Carbonate dehydratase</fullName>
    </alternativeName>
</protein>
<sequence length="493" mass="53174">MLAAVSRPLTLSRATATVGRRMVASPSEGALPHLKPRPVSDSPSFTLSLYPIRHSSSFFPSFSNPTRLAAGNHSSFSSSPSRLTSIRSKMTSNSPPSSPAGTTGKTGIAIPQQQQHATTTAASSTEPLTSSSPVYSRAHPFLRKFQSTVSKVVSQQQLQQNQGVLGTVAGSSSFSTSSKDGDKKSSTVDDAIAAVAAKTSVRSKSPTAAAANATDAIINKRLSQIGLDDVQSTDHTVHGHGCGCSGHGSVSEMDAFFSDDEAVVEPSHFPPISAEAREFSERLLGQNKAWAKKTEQDRPGFFAKLELQQKPQVLWIGCSDSRVPANQIVNLDPGEIFVHRNIANVVTHTDMNLLSVLEYAVDVLKVRHVIICGHYGCGGVAASLTQKQFGIIDNWLRNIKDLYTIHRKKFDTLPQGGKEQQDLLTELNVIQSALNVCHTSIIQKAWSRGEKLSVHGWCYRLSDGVIRNLGLCIEGPGNVEEVYHVMDEVKANH</sequence>
<evidence type="ECO:0000256" key="6">
    <source>
        <dbReference type="ARBA" id="ARBA00023239"/>
    </source>
</evidence>
<feature type="region of interest" description="Disordered" evidence="10">
    <location>
        <begin position="70"/>
        <end position="133"/>
    </location>
</feature>
<comment type="catalytic activity">
    <reaction evidence="8">
        <text>hydrogencarbonate + H(+) = CO2 + H2O</text>
        <dbReference type="Rhea" id="RHEA:10748"/>
        <dbReference type="ChEBI" id="CHEBI:15377"/>
        <dbReference type="ChEBI" id="CHEBI:15378"/>
        <dbReference type="ChEBI" id="CHEBI:16526"/>
        <dbReference type="ChEBI" id="CHEBI:17544"/>
        <dbReference type="EC" id="4.2.1.1"/>
    </reaction>
</comment>
<dbReference type="PROSITE" id="PS00704">
    <property type="entry name" value="PROK_CO2_ANHYDRASE_1"/>
    <property type="match status" value="1"/>
</dbReference>
<comment type="cofactor">
    <cofactor evidence="9">
        <name>Zn(2+)</name>
        <dbReference type="ChEBI" id="CHEBI:29105"/>
    </cofactor>
    <text evidence="9">Binds 1 zinc ion per subunit.</text>
</comment>
<feature type="binding site" evidence="9">
    <location>
        <position position="374"/>
    </location>
    <ligand>
        <name>Zn(2+)</name>
        <dbReference type="ChEBI" id="CHEBI:29105"/>
    </ligand>
</feature>
<evidence type="ECO:0000256" key="9">
    <source>
        <dbReference type="PIRSR" id="PIRSR601765-1"/>
    </source>
</evidence>
<keyword evidence="6" id="KW-0456">Lyase</keyword>
<proteinExistence type="inferred from homology"/>
<evidence type="ECO:0000256" key="3">
    <source>
        <dbReference type="ARBA" id="ARBA00014628"/>
    </source>
</evidence>
<reference evidence="11" key="1">
    <citation type="submission" date="2021-11" db="EMBL/GenBank/DDBJ databases">
        <authorList>
            <person name="Herlambang A."/>
            <person name="Guo Y."/>
            <person name="Takashima Y."/>
            <person name="Nishizawa T."/>
        </authorList>
    </citation>
    <scope>NUCLEOTIDE SEQUENCE</scope>
    <source>
        <strain evidence="11">E1425</strain>
    </source>
</reference>
<dbReference type="AlphaFoldDB" id="A0A9P3H438"/>
<name>A0A9P3H438_9FUNG</name>
<comment type="caution">
    <text evidence="11">The sequence shown here is derived from an EMBL/GenBank/DDBJ whole genome shotgun (WGS) entry which is preliminary data.</text>
</comment>
<evidence type="ECO:0000256" key="4">
    <source>
        <dbReference type="ARBA" id="ARBA00022723"/>
    </source>
</evidence>
<keyword evidence="12" id="KW-1185">Reference proteome</keyword>
<dbReference type="Pfam" id="PF00484">
    <property type="entry name" value="Pro_CA"/>
    <property type="match status" value="1"/>
</dbReference>
<evidence type="ECO:0000256" key="5">
    <source>
        <dbReference type="ARBA" id="ARBA00022833"/>
    </source>
</evidence>
<evidence type="ECO:0000256" key="7">
    <source>
        <dbReference type="ARBA" id="ARBA00031969"/>
    </source>
</evidence>
<dbReference type="Proteomes" id="UP000827284">
    <property type="component" value="Unassembled WGS sequence"/>
</dbReference>
<evidence type="ECO:0000256" key="1">
    <source>
        <dbReference type="ARBA" id="ARBA00006217"/>
    </source>
</evidence>
<dbReference type="PANTHER" id="PTHR11002">
    <property type="entry name" value="CARBONIC ANHYDRASE"/>
    <property type="match status" value="1"/>
</dbReference>
<feature type="compositionally biased region" description="Polar residues" evidence="10">
    <location>
        <begin position="89"/>
        <end position="105"/>
    </location>
</feature>
<dbReference type="GO" id="GO:0004089">
    <property type="term" value="F:carbonate dehydratase activity"/>
    <property type="evidence" value="ECO:0007669"/>
    <property type="project" value="UniProtKB-EC"/>
</dbReference>
<dbReference type="EC" id="4.2.1.1" evidence="2"/>
<reference evidence="11" key="2">
    <citation type="journal article" date="2022" name="Microbiol. Resour. Announc.">
        <title>Whole-Genome Sequence of Entomortierella parvispora E1425, a Mucoromycotan Fungus Associated with Burkholderiaceae-Related Endosymbiotic Bacteria.</title>
        <authorList>
            <person name="Herlambang A."/>
            <person name="Guo Y."/>
            <person name="Takashima Y."/>
            <person name="Narisawa K."/>
            <person name="Ohta H."/>
            <person name="Nishizawa T."/>
        </authorList>
    </citation>
    <scope>NUCLEOTIDE SEQUENCE</scope>
    <source>
        <strain evidence="11">E1425</strain>
    </source>
</reference>
<evidence type="ECO:0000256" key="10">
    <source>
        <dbReference type="SAM" id="MobiDB-lite"/>
    </source>
</evidence>
<accession>A0A9P3H438</accession>
<dbReference type="PROSITE" id="PS00705">
    <property type="entry name" value="PROK_CO2_ANHYDRASE_2"/>
    <property type="match status" value="1"/>
</dbReference>
<evidence type="ECO:0000256" key="8">
    <source>
        <dbReference type="ARBA" id="ARBA00048348"/>
    </source>
</evidence>
<dbReference type="FunFam" id="3.40.1050.10:FF:000001">
    <property type="entry name" value="Carbonic anhydrase"/>
    <property type="match status" value="1"/>
</dbReference>
<dbReference type="GO" id="GO:0008270">
    <property type="term" value="F:zinc ion binding"/>
    <property type="evidence" value="ECO:0007669"/>
    <property type="project" value="InterPro"/>
</dbReference>
<dbReference type="InterPro" id="IPR036874">
    <property type="entry name" value="Carbonic_anhydrase_sf"/>
</dbReference>
<dbReference type="GO" id="GO:0015976">
    <property type="term" value="P:carbon utilization"/>
    <property type="evidence" value="ECO:0007669"/>
    <property type="project" value="InterPro"/>
</dbReference>
<organism evidence="11 12">
    <name type="scientific">Entomortierella parvispora</name>
    <dbReference type="NCBI Taxonomy" id="205924"/>
    <lineage>
        <taxon>Eukaryota</taxon>
        <taxon>Fungi</taxon>
        <taxon>Fungi incertae sedis</taxon>
        <taxon>Mucoromycota</taxon>
        <taxon>Mortierellomycotina</taxon>
        <taxon>Mortierellomycetes</taxon>
        <taxon>Mortierellales</taxon>
        <taxon>Mortierellaceae</taxon>
        <taxon>Entomortierella</taxon>
    </lineage>
</organism>
<dbReference type="Gene3D" id="3.40.1050.10">
    <property type="entry name" value="Carbonic anhydrase"/>
    <property type="match status" value="1"/>
</dbReference>
<comment type="similarity">
    <text evidence="1">Belongs to the beta-class carbonic anhydrase family.</text>
</comment>
<evidence type="ECO:0000313" key="12">
    <source>
        <dbReference type="Proteomes" id="UP000827284"/>
    </source>
</evidence>
<gene>
    <name evidence="11" type="ORF">EMPS_01982</name>
</gene>
<dbReference type="InterPro" id="IPR015892">
    <property type="entry name" value="Carbonic_anhydrase_CS"/>
</dbReference>
<dbReference type="EMBL" id="BQFW01000002">
    <property type="protein sequence ID" value="GJJ69635.1"/>
    <property type="molecule type" value="Genomic_DNA"/>
</dbReference>
<dbReference type="SMART" id="SM00947">
    <property type="entry name" value="Pro_CA"/>
    <property type="match status" value="1"/>
</dbReference>
<evidence type="ECO:0000256" key="2">
    <source>
        <dbReference type="ARBA" id="ARBA00012925"/>
    </source>
</evidence>
<dbReference type="PANTHER" id="PTHR11002:SF76">
    <property type="entry name" value="CARBONIC ANHYDRASE"/>
    <property type="match status" value="1"/>
</dbReference>
<dbReference type="OrthoDB" id="10248475at2759"/>
<feature type="binding site" evidence="9">
    <location>
        <position position="377"/>
    </location>
    <ligand>
        <name>Zn(2+)</name>
        <dbReference type="ChEBI" id="CHEBI:29105"/>
    </ligand>
</feature>
<keyword evidence="4 9" id="KW-0479">Metal-binding</keyword>